<dbReference type="InParanoid" id="A0A4W6EG23"/>
<evidence type="ECO:0000256" key="17">
    <source>
        <dbReference type="ARBA" id="ARBA00023273"/>
    </source>
</evidence>
<feature type="region of interest" description="Disordered" evidence="25">
    <location>
        <begin position="417"/>
        <end position="436"/>
    </location>
</feature>
<dbReference type="OrthoDB" id="8952307at2759"/>
<evidence type="ECO:0000256" key="9">
    <source>
        <dbReference type="ARBA" id="ARBA00022729"/>
    </source>
</evidence>
<dbReference type="InterPro" id="IPR000538">
    <property type="entry name" value="Link_dom"/>
</dbReference>
<evidence type="ECO:0000256" key="4">
    <source>
        <dbReference type="ARBA" id="ARBA00020474"/>
    </source>
</evidence>
<dbReference type="GO" id="GO:0004896">
    <property type="term" value="F:cytokine receptor activity"/>
    <property type="evidence" value="ECO:0007669"/>
    <property type="project" value="TreeGrafter"/>
</dbReference>
<evidence type="ECO:0000256" key="1">
    <source>
        <dbReference type="ARBA" id="ARBA00004105"/>
    </source>
</evidence>
<comment type="caution">
    <text evidence="24">Lacks conserved residue(s) required for the propagation of feature annotation.</text>
</comment>
<organism evidence="28 29">
    <name type="scientific">Lates calcarifer</name>
    <name type="common">Barramundi</name>
    <name type="synonym">Holocentrus calcarifer</name>
    <dbReference type="NCBI Taxonomy" id="8187"/>
    <lineage>
        <taxon>Eukaryota</taxon>
        <taxon>Metazoa</taxon>
        <taxon>Chordata</taxon>
        <taxon>Craniata</taxon>
        <taxon>Vertebrata</taxon>
        <taxon>Euteleostomi</taxon>
        <taxon>Actinopterygii</taxon>
        <taxon>Neopterygii</taxon>
        <taxon>Teleostei</taxon>
        <taxon>Neoteleostei</taxon>
        <taxon>Acanthomorphata</taxon>
        <taxon>Carangaria</taxon>
        <taxon>Carangaria incertae sedis</taxon>
        <taxon>Centropomidae</taxon>
        <taxon>Lates</taxon>
    </lineage>
</organism>
<dbReference type="CTD" id="100330801"/>
<feature type="disulfide bond" evidence="24">
    <location>
        <begin position="147"/>
        <end position="168"/>
    </location>
</feature>
<evidence type="ECO:0000256" key="10">
    <source>
        <dbReference type="ARBA" id="ARBA00022889"/>
    </source>
</evidence>
<keyword evidence="9" id="KW-0732">Signal</keyword>
<evidence type="ECO:0000256" key="19">
    <source>
        <dbReference type="ARBA" id="ARBA00029928"/>
    </source>
</evidence>
<dbReference type="GeneTree" id="ENSGT00530000063822"/>
<reference evidence="29" key="1">
    <citation type="submission" date="2015-09" db="EMBL/GenBank/DDBJ databases">
        <authorList>
            <person name="Sai Rama Sridatta P."/>
        </authorList>
    </citation>
    <scope>NUCLEOTIDE SEQUENCE [LARGE SCALE GENOMIC DNA]</scope>
</reference>
<keyword evidence="7" id="KW-0597">Phosphoprotein</keyword>
<keyword evidence="14 24" id="KW-1015">Disulfide bond</keyword>
<feature type="region of interest" description="Disordered" evidence="25">
    <location>
        <begin position="207"/>
        <end position="256"/>
    </location>
</feature>
<evidence type="ECO:0000256" key="2">
    <source>
        <dbReference type="ARBA" id="ARBA00004251"/>
    </source>
</evidence>
<evidence type="ECO:0000256" key="3">
    <source>
        <dbReference type="ARBA" id="ARBA00004613"/>
    </source>
</evidence>
<dbReference type="GO" id="GO:0006954">
    <property type="term" value="P:inflammatory response"/>
    <property type="evidence" value="ECO:0007669"/>
    <property type="project" value="TreeGrafter"/>
</dbReference>
<dbReference type="InterPro" id="IPR043210">
    <property type="entry name" value="CD44_antigen-like"/>
</dbReference>
<evidence type="ECO:0000256" key="24">
    <source>
        <dbReference type="PROSITE-ProRule" id="PRU00323"/>
    </source>
</evidence>
<dbReference type="Proteomes" id="UP000694890">
    <property type="component" value="Linkage group LG10"/>
</dbReference>
<dbReference type="InterPro" id="IPR001231">
    <property type="entry name" value="CD44_antigen"/>
</dbReference>
<evidence type="ECO:0000256" key="23">
    <source>
        <dbReference type="ARBA" id="ARBA00032917"/>
    </source>
</evidence>
<feature type="region of interest" description="Disordered" evidence="25">
    <location>
        <begin position="295"/>
        <end position="371"/>
    </location>
</feature>
<keyword evidence="13 26" id="KW-0472">Membrane</keyword>
<dbReference type="GeneID" id="108875252"/>
<comment type="subcellular location">
    <subcellularLocation>
        <location evidence="2">Cell membrane</location>
        <topology evidence="2">Single-pass type I membrane protein</topology>
    </subcellularLocation>
    <subcellularLocation>
        <location evidence="1">Cell projection</location>
        <location evidence="1">Microvillus</location>
    </subcellularLocation>
    <subcellularLocation>
        <location evidence="3">Secreted</location>
    </subcellularLocation>
</comment>
<protein>
    <recommendedName>
        <fullName evidence="4">CD44 antigen</fullName>
    </recommendedName>
    <alternativeName>
        <fullName evidence="22">GP90 lymphocyte homing/adhesion receptor</fullName>
    </alternativeName>
    <alternativeName>
        <fullName evidence="21">HUTCH-I</fullName>
    </alternativeName>
    <alternativeName>
        <fullName evidence="23">Hermes antigen</fullName>
    </alternativeName>
    <alternativeName>
        <fullName evidence="20">Hyaluronate receptor</fullName>
    </alternativeName>
    <alternativeName>
        <fullName evidence="18">Phagocytic glycoprotein 1</fullName>
    </alternativeName>
    <alternativeName>
        <fullName evidence="19">Phagocytic glycoprotein I</fullName>
    </alternativeName>
</protein>
<dbReference type="GO" id="GO:0070374">
    <property type="term" value="P:positive regulation of ERK1 and ERK2 cascade"/>
    <property type="evidence" value="ECO:0007669"/>
    <property type="project" value="TreeGrafter"/>
</dbReference>
<evidence type="ECO:0000256" key="16">
    <source>
        <dbReference type="ARBA" id="ARBA00023180"/>
    </source>
</evidence>
<feature type="domain" description="Link" evidence="27">
    <location>
        <begin position="102"/>
        <end position="193"/>
    </location>
</feature>
<dbReference type="SMART" id="SM00445">
    <property type="entry name" value="LINK"/>
    <property type="match status" value="1"/>
</dbReference>
<accession>A0A4W6EG23</accession>
<dbReference type="InterPro" id="IPR016187">
    <property type="entry name" value="CTDL_fold"/>
</dbReference>
<evidence type="ECO:0000256" key="22">
    <source>
        <dbReference type="ARBA" id="ARBA00032514"/>
    </source>
</evidence>
<reference evidence="28" key="3">
    <citation type="submission" date="2025-05" db="UniProtKB">
        <authorList>
            <consortium name="Ensembl"/>
        </authorList>
    </citation>
    <scope>IDENTIFICATION</scope>
</reference>
<dbReference type="Pfam" id="PF00193">
    <property type="entry name" value="Xlink"/>
    <property type="match status" value="1"/>
</dbReference>
<evidence type="ECO:0000256" key="8">
    <source>
        <dbReference type="ARBA" id="ARBA00022692"/>
    </source>
</evidence>
<keyword evidence="17" id="KW-0966">Cell projection</keyword>
<evidence type="ECO:0000313" key="29">
    <source>
        <dbReference type="Proteomes" id="UP000314980"/>
    </source>
</evidence>
<proteinExistence type="predicted"/>
<dbReference type="PRINTS" id="PR00658">
    <property type="entry name" value="CD44"/>
</dbReference>
<dbReference type="InterPro" id="IPR016186">
    <property type="entry name" value="C-type_lectin-like/link_sf"/>
</dbReference>
<dbReference type="GO" id="GO:0007155">
    <property type="term" value="P:cell adhesion"/>
    <property type="evidence" value="ECO:0007669"/>
    <property type="project" value="UniProtKB-KW"/>
</dbReference>
<dbReference type="Ensembl" id="ENSLCAT00010037931.1">
    <property type="protein sequence ID" value="ENSLCAP00010037060.1"/>
    <property type="gene ID" value="ENSLCAG00010017345.1"/>
</dbReference>
<name>A0A4W6EG23_LATCA</name>
<evidence type="ECO:0000256" key="6">
    <source>
        <dbReference type="ARBA" id="ARBA00022525"/>
    </source>
</evidence>
<dbReference type="Proteomes" id="UP000314980">
    <property type="component" value="Unassembled WGS sequence"/>
</dbReference>
<feature type="compositionally biased region" description="Polar residues" evidence="25">
    <location>
        <begin position="297"/>
        <end position="306"/>
    </location>
</feature>
<keyword evidence="29" id="KW-1185">Reference proteome</keyword>
<evidence type="ECO:0000256" key="14">
    <source>
        <dbReference type="ARBA" id="ARBA00023157"/>
    </source>
</evidence>
<keyword evidence="8 26" id="KW-0812">Transmembrane</keyword>
<dbReference type="AlphaFoldDB" id="A0A4W6EG23"/>
<dbReference type="GO" id="GO:0005902">
    <property type="term" value="C:microvillus"/>
    <property type="evidence" value="ECO:0007669"/>
    <property type="project" value="UniProtKB-SubCell"/>
</dbReference>
<evidence type="ECO:0000256" key="5">
    <source>
        <dbReference type="ARBA" id="ARBA00022475"/>
    </source>
</evidence>
<keyword evidence="12 26" id="KW-1133">Transmembrane helix</keyword>
<reference evidence="30" key="2">
    <citation type="submission" date="2025-04" db="UniProtKB">
        <authorList>
            <consortium name="RefSeq"/>
        </authorList>
    </citation>
    <scope>IDENTIFICATION</scope>
    <source>
        <tissue evidence="30">Brain</tissue>
    </source>
</reference>
<evidence type="ECO:0000256" key="20">
    <source>
        <dbReference type="ARBA" id="ARBA00031179"/>
    </source>
</evidence>
<evidence type="ECO:0000256" key="13">
    <source>
        <dbReference type="ARBA" id="ARBA00023136"/>
    </source>
</evidence>
<dbReference type="RefSeq" id="XP_018519556.1">
    <property type="nucleotide sequence ID" value="XM_018664040.2"/>
</dbReference>
<dbReference type="PANTHER" id="PTHR10225">
    <property type="entry name" value="HYALURONAN RECEPTOR"/>
    <property type="match status" value="1"/>
</dbReference>
<evidence type="ECO:0000256" key="26">
    <source>
        <dbReference type="SAM" id="Phobius"/>
    </source>
</evidence>
<keyword evidence="6" id="KW-0964">Secreted</keyword>
<dbReference type="PANTHER" id="PTHR10225:SF6">
    <property type="entry name" value="CD44 ANTIGEN"/>
    <property type="match status" value="1"/>
</dbReference>
<keyword evidence="15" id="KW-0675">Receptor</keyword>
<dbReference type="GO" id="GO:0035692">
    <property type="term" value="C:macrophage migration inhibitory factor receptor complex"/>
    <property type="evidence" value="ECO:0007669"/>
    <property type="project" value="TreeGrafter"/>
</dbReference>
<sequence>MSHSSPSCMCASVSLGQRIEKLGQSLSQLQQQLPDIHSNSLHEGRQEHRRTVTHLYYQILTQASPDALPRMWTLLLGVTFGLLASSRSELLQVNSRSCSFVGVFLVEGAGRHSLDLPMAKEVCEQLESTLASPEQVEEAYQKGMQTCRNGWINNGSFAILRHSHHERCANNLTGLLIYSRIRDDEHFDAYCYDDKVPADPVKNCSKEFSIHKNSPSDAPGEPNPLAPTAEGEAEPTPKTHSNDTYGGEDGDPTAHRDGILEVTLPFTITPTKVSAKSPTTNFASGEKIVTIGEFDLSTGSGMQPPSSEEEGASPTAPVGEPMETQPPTENEKQDEIIESVGHDATTQSPPLPGGKGRIGHVQPGHEHQEDRDSSNWLVILLVLLAIVAILLVCAVVAKRKSLCGKRQTLMITSTDAGEGNGAAASASSSHAQEREQEMVTLMNKEKIQENGNTEEFTVITLEESPDKEQLA</sequence>
<keyword evidence="10" id="KW-0130">Cell adhesion</keyword>
<feature type="transmembrane region" description="Helical" evidence="26">
    <location>
        <begin position="376"/>
        <end position="397"/>
    </location>
</feature>
<dbReference type="PROSITE" id="PS50963">
    <property type="entry name" value="LINK_2"/>
    <property type="match status" value="1"/>
</dbReference>
<evidence type="ECO:0000259" key="27">
    <source>
        <dbReference type="PROSITE" id="PS50963"/>
    </source>
</evidence>
<evidence type="ECO:0000256" key="18">
    <source>
        <dbReference type="ARBA" id="ARBA00029917"/>
    </source>
</evidence>
<dbReference type="GO" id="GO:0005576">
    <property type="term" value="C:extracellular region"/>
    <property type="evidence" value="ECO:0007669"/>
    <property type="project" value="UniProtKB-SubCell"/>
</dbReference>
<evidence type="ECO:0000313" key="28">
    <source>
        <dbReference type="Ensembl" id="ENSLCAP00010037060.1"/>
    </source>
</evidence>
<dbReference type="SUPFAM" id="SSF56436">
    <property type="entry name" value="C-type lectin-like"/>
    <property type="match status" value="1"/>
</dbReference>
<keyword evidence="11" id="KW-0654">Proteoglycan</keyword>
<evidence type="ECO:0000256" key="21">
    <source>
        <dbReference type="ARBA" id="ARBA00031823"/>
    </source>
</evidence>
<dbReference type="Gene3D" id="3.10.100.10">
    <property type="entry name" value="Mannose-Binding Protein A, subunit A"/>
    <property type="match status" value="1"/>
</dbReference>
<keyword evidence="16" id="KW-0325">Glycoprotein</keyword>
<evidence type="ECO:0000256" key="15">
    <source>
        <dbReference type="ARBA" id="ARBA00023170"/>
    </source>
</evidence>
<dbReference type="GO" id="GO:0005540">
    <property type="term" value="F:hyaluronic acid binding"/>
    <property type="evidence" value="ECO:0007669"/>
    <property type="project" value="InterPro"/>
</dbReference>
<evidence type="ECO:0000256" key="11">
    <source>
        <dbReference type="ARBA" id="ARBA00022974"/>
    </source>
</evidence>
<evidence type="ECO:0000256" key="7">
    <source>
        <dbReference type="ARBA" id="ARBA00022553"/>
    </source>
</evidence>
<keyword evidence="5" id="KW-1003">Cell membrane</keyword>
<dbReference type="GO" id="GO:0016323">
    <property type="term" value="C:basolateral plasma membrane"/>
    <property type="evidence" value="ECO:0007669"/>
    <property type="project" value="TreeGrafter"/>
</dbReference>
<evidence type="ECO:0000313" key="30">
    <source>
        <dbReference type="RefSeq" id="XP_018519556.1"/>
    </source>
</evidence>
<dbReference type="STRING" id="8187.ENSLCAP00010037060"/>
<evidence type="ECO:0000256" key="25">
    <source>
        <dbReference type="SAM" id="MobiDB-lite"/>
    </source>
</evidence>
<evidence type="ECO:0000256" key="12">
    <source>
        <dbReference type="ARBA" id="ARBA00022989"/>
    </source>
</evidence>
<feature type="region of interest" description="Disordered" evidence="25">
    <location>
        <begin position="452"/>
        <end position="471"/>
    </location>
</feature>
<dbReference type="KEGG" id="lcf:108875252"/>
<gene>
    <name evidence="28 30" type="primary">cd44b</name>
</gene>